<name>A0A4Y2KRG4_ARAVE</name>
<dbReference type="GO" id="GO:0005739">
    <property type="term" value="C:mitochondrion"/>
    <property type="evidence" value="ECO:0007669"/>
    <property type="project" value="TreeGrafter"/>
</dbReference>
<proteinExistence type="predicted"/>
<dbReference type="PANTHER" id="PTHR21432">
    <property type="entry name" value="ACETYL-COA HYDROLASE-RELATED"/>
    <property type="match status" value="1"/>
</dbReference>
<dbReference type="Pfam" id="PF13336">
    <property type="entry name" value="AcetylCoA_hyd_C"/>
    <property type="match status" value="1"/>
</dbReference>
<dbReference type="GO" id="GO:0008775">
    <property type="term" value="F:acetate CoA-transferase activity"/>
    <property type="evidence" value="ECO:0007669"/>
    <property type="project" value="InterPro"/>
</dbReference>
<feature type="domain" description="Acetyl-CoA hydrolase/transferase C-terminal" evidence="1">
    <location>
        <begin position="11"/>
        <end position="106"/>
    </location>
</feature>
<dbReference type="PANTHER" id="PTHR21432:SF20">
    <property type="entry name" value="ACETYL-COA HYDROLASE"/>
    <property type="match status" value="1"/>
</dbReference>
<dbReference type="InterPro" id="IPR046433">
    <property type="entry name" value="ActCoA_hydro"/>
</dbReference>
<protein>
    <recommendedName>
        <fullName evidence="1">Acetyl-CoA hydrolase/transferase C-terminal domain-containing protein</fullName>
    </recommendedName>
</protein>
<reference evidence="2 3" key="1">
    <citation type="journal article" date="2019" name="Sci. Rep.">
        <title>Orb-weaving spider Araneus ventricosus genome elucidates the spidroin gene catalogue.</title>
        <authorList>
            <person name="Kono N."/>
            <person name="Nakamura H."/>
            <person name="Ohtoshi R."/>
            <person name="Moran D.A.P."/>
            <person name="Shinohara A."/>
            <person name="Yoshida Y."/>
            <person name="Fujiwara M."/>
            <person name="Mori M."/>
            <person name="Tomita M."/>
            <person name="Arakawa K."/>
        </authorList>
    </citation>
    <scope>NUCLEOTIDE SEQUENCE [LARGE SCALE GENOMIC DNA]</scope>
</reference>
<evidence type="ECO:0000313" key="2">
    <source>
        <dbReference type="EMBL" id="GBN04772.1"/>
    </source>
</evidence>
<dbReference type="InterPro" id="IPR038460">
    <property type="entry name" value="AcetylCoA_hyd_C_sf"/>
</dbReference>
<dbReference type="AlphaFoldDB" id="A0A4Y2KRG4"/>
<dbReference type="InterPro" id="IPR026888">
    <property type="entry name" value="AcetylCoA_hyd_C"/>
</dbReference>
<comment type="caution">
    <text evidence="2">The sequence shown here is derived from an EMBL/GenBank/DDBJ whole genome shotgun (WGS) entry which is preliminary data.</text>
</comment>
<evidence type="ECO:0000313" key="3">
    <source>
        <dbReference type="Proteomes" id="UP000499080"/>
    </source>
</evidence>
<dbReference type="GO" id="GO:0006083">
    <property type="term" value="P:acetate metabolic process"/>
    <property type="evidence" value="ECO:0007669"/>
    <property type="project" value="InterPro"/>
</dbReference>
<dbReference type="Gene3D" id="3.40.1080.20">
    <property type="entry name" value="Acetyl-CoA hydrolase/transferase C-terminal domain"/>
    <property type="match status" value="1"/>
</dbReference>
<dbReference type="Proteomes" id="UP000499080">
    <property type="component" value="Unassembled WGS sequence"/>
</dbReference>
<dbReference type="InterPro" id="IPR037171">
    <property type="entry name" value="NagB/RpiA_transferase-like"/>
</dbReference>
<gene>
    <name evidence="2" type="ORF">AVEN_167844_1</name>
</gene>
<sequence>MVQRIPPFRCKVAPGVGGQIDFLRAAAMAYDELGNPIWPYCTSRGESKIVPFIKQGGGVVTSRNDIHYLVTEHGIAFLFGKNIRQRAYHLIQIAHPQHREALEKAAFERFKCMPSP</sequence>
<evidence type="ECO:0000259" key="1">
    <source>
        <dbReference type="Pfam" id="PF13336"/>
    </source>
</evidence>
<accession>A0A4Y2KRG4</accession>
<dbReference type="EMBL" id="BGPR01004914">
    <property type="protein sequence ID" value="GBN04772.1"/>
    <property type="molecule type" value="Genomic_DNA"/>
</dbReference>
<dbReference type="SUPFAM" id="SSF100950">
    <property type="entry name" value="NagB/RpiA/CoA transferase-like"/>
    <property type="match status" value="1"/>
</dbReference>
<organism evidence="2 3">
    <name type="scientific">Araneus ventricosus</name>
    <name type="common">Orbweaver spider</name>
    <name type="synonym">Epeira ventricosa</name>
    <dbReference type="NCBI Taxonomy" id="182803"/>
    <lineage>
        <taxon>Eukaryota</taxon>
        <taxon>Metazoa</taxon>
        <taxon>Ecdysozoa</taxon>
        <taxon>Arthropoda</taxon>
        <taxon>Chelicerata</taxon>
        <taxon>Arachnida</taxon>
        <taxon>Araneae</taxon>
        <taxon>Araneomorphae</taxon>
        <taxon>Entelegynae</taxon>
        <taxon>Araneoidea</taxon>
        <taxon>Araneidae</taxon>
        <taxon>Araneus</taxon>
    </lineage>
</organism>
<dbReference type="OrthoDB" id="10250396at2759"/>
<keyword evidence="3" id="KW-1185">Reference proteome</keyword>